<dbReference type="PROSITE" id="PS00022">
    <property type="entry name" value="EGF_1"/>
    <property type="match status" value="1"/>
</dbReference>
<dbReference type="CDD" id="cd00054">
    <property type="entry name" value="EGF_CA"/>
    <property type="match status" value="1"/>
</dbReference>
<keyword evidence="1" id="KW-1015">Disulfide bond</keyword>
<gene>
    <name evidence="3" type="ORF">OTI717_LOCUS41877</name>
</gene>
<organism evidence="3 4">
    <name type="scientific">Rotaria sordida</name>
    <dbReference type="NCBI Taxonomy" id="392033"/>
    <lineage>
        <taxon>Eukaryota</taxon>
        <taxon>Metazoa</taxon>
        <taxon>Spiralia</taxon>
        <taxon>Gnathifera</taxon>
        <taxon>Rotifera</taxon>
        <taxon>Eurotatoria</taxon>
        <taxon>Bdelloidea</taxon>
        <taxon>Philodinida</taxon>
        <taxon>Philodinidae</taxon>
        <taxon>Rotaria</taxon>
    </lineage>
</organism>
<evidence type="ECO:0000313" key="3">
    <source>
        <dbReference type="EMBL" id="CAF4295656.1"/>
    </source>
</evidence>
<dbReference type="SUPFAM" id="SSF57196">
    <property type="entry name" value="EGF/Laminin"/>
    <property type="match status" value="1"/>
</dbReference>
<dbReference type="InterPro" id="IPR000742">
    <property type="entry name" value="EGF"/>
</dbReference>
<feature type="non-terminal residue" evidence="3">
    <location>
        <position position="65"/>
    </location>
</feature>
<dbReference type="PROSITE" id="PS01186">
    <property type="entry name" value="EGF_2"/>
    <property type="match status" value="1"/>
</dbReference>
<evidence type="ECO:0000256" key="1">
    <source>
        <dbReference type="PROSITE-ProRule" id="PRU00076"/>
    </source>
</evidence>
<protein>
    <recommendedName>
        <fullName evidence="2">EGF-like domain-containing protein</fullName>
    </recommendedName>
</protein>
<reference evidence="3" key="1">
    <citation type="submission" date="2021-02" db="EMBL/GenBank/DDBJ databases">
        <authorList>
            <person name="Nowell W R."/>
        </authorList>
    </citation>
    <scope>NUCLEOTIDE SEQUENCE</scope>
</reference>
<dbReference type="Pfam" id="PF00008">
    <property type="entry name" value="EGF"/>
    <property type="match status" value="1"/>
</dbReference>
<dbReference type="Gene3D" id="2.10.25.10">
    <property type="entry name" value="Laminin"/>
    <property type="match status" value="1"/>
</dbReference>
<keyword evidence="1" id="KW-0245">EGF-like domain</keyword>
<feature type="domain" description="EGF-like" evidence="2">
    <location>
        <begin position="1"/>
        <end position="35"/>
    </location>
</feature>
<feature type="disulfide bond" evidence="1">
    <location>
        <begin position="25"/>
        <end position="34"/>
    </location>
</feature>
<sequence>MCLNGDTCIPGDEHALPHKKFYCICPQGYIGERCEITENKIHISFEKDIIISQLIFIHFLEIIKD</sequence>
<evidence type="ECO:0000259" key="2">
    <source>
        <dbReference type="PROSITE" id="PS50026"/>
    </source>
</evidence>
<name>A0A820HMV0_9BILA</name>
<dbReference type="Proteomes" id="UP000663823">
    <property type="component" value="Unassembled WGS sequence"/>
</dbReference>
<evidence type="ECO:0000313" key="4">
    <source>
        <dbReference type="Proteomes" id="UP000663823"/>
    </source>
</evidence>
<comment type="caution">
    <text evidence="3">The sequence shown here is derived from an EMBL/GenBank/DDBJ whole genome shotgun (WGS) entry which is preliminary data.</text>
</comment>
<proteinExistence type="predicted"/>
<dbReference type="PROSITE" id="PS50026">
    <property type="entry name" value="EGF_3"/>
    <property type="match status" value="1"/>
</dbReference>
<comment type="caution">
    <text evidence="1">Lacks conserved residue(s) required for the propagation of feature annotation.</text>
</comment>
<dbReference type="EMBL" id="CAJOAX010045426">
    <property type="protein sequence ID" value="CAF4295656.1"/>
    <property type="molecule type" value="Genomic_DNA"/>
</dbReference>
<accession>A0A820HMV0</accession>
<dbReference type="AlphaFoldDB" id="A0A820HMV0"/>